<accession>A0A8J7MQQ7</accession>
<dbReference type="InterPro" id="IPR009057">
    <property type="entry name" value="Homeodomain-like_sf"/>
</dbReference>
<evidence type="ECO:0000259" key="3">
    <source>
        <dbReference type="PROSITE" id="PS01124"/>
    </source>
</evidence>
<name>A0A8J7MQQ7_9RHOB</name>
<dbReference type="EMBL" id="JAESVP010000008">
    <property type="protein sequence ID" value="MBL4929490.1"/>
    <property type="molecule type" value="Genomic_DNA"/>
</dbReference>
<dbReference type="InterPro" id="IPR018060">
    <property type="entry name" value="HTH_AraC"/>
</dbReference>
<dbReference type="GO" id="GO:0003700">
    <property type="term" value="F:DNA-binding transcription factor activity"/>
    <property type="evidence" value="ECO:0007669"/>
    <property type="project" value="InterPro"/>
</dbReference>
<dbReference type="RefSeq" id="WP_202662022.1">
    <property type="nucleotide sequence ID" value="NZ_JAESVP010000008.1"/>
</dbReference>
<dbReference type="Gene3D" id="3.40.50.880">
    <property type="match status" value="1"/>
</dbReference>
<evidence type="ECO:0000256" key="1">
    <source>
        <dbReference type="ARBA" id="ARBA00023015"/>
    </source>
</evidence>
<dbReference type="PROSITE" id="PS01124">
    <property type="entry name" value="HTH_ARAC_FAMILY_2"/>
    <property type="match status" value="1"/>
</dbReference>
<dbReference type="Gene3D" id="1.10.10.60">
    <property type="entry name" value="Homeodomain-like"/>
    <property type="match status" value="2"/>
</dbReference>
<dbReference type="InterPro" id="IPR002818">
    <property type="entry name" value="DJ-1/PfpI"/>
</dbReference>
<dbReference type="PANTHER" id="PTHR43130:SF11">
    <property type="entry name" value="TRANSCRIPTIONAL REGULATORY PROTEIN"/>
    <property type="match status" value="1"/>
</dbReference>
<gene>
    <name evidence="4" type="ORF">JI744_15400</name>
</gene>
<dbReference type="InterPro" id="IPR052158">
    <property type="entry name" value="INH-QAR"/>
</dbReference>
<organism evidence="4 5">
    <name type="scientific">Fuscibacter oryzae</name>
    <dbReference type="NCBI Taxonomy" id="2803939"/>
    <lineage>
        <taxon>Bacteria</taxon>
        <taxon>Pseudomonadati</taxon>
        <taxon>Pseudomonadota</taxon>
        <taxon>Alphaproteobacteria</taxon>
        <taxon>Rhodobacterales</taxon>
        <taxon>Paracoccaceae</taxon>
        <taxon>Fuscibacter</taxon>
    </lineage>
</organism>
<evidence type="ECO:0000313" key="4">
    <source>
        <dbReference type="EMBL" id="MBL4929490.1"/>
    </source>
</evidence>
<feature type="domain" description="HTH araC/xylS-type" evidence="3">
    <location>
        <begin position="223"/>
        <end position="321"/>
    </location>
</feature>
<proteinExistence type="predicted"/>
<dbReference type="InterPro" id="IPR029062">
    <property type="entry name" value="Class_I_gatase-like"/>
</dbReference>
<evidence type="ECO:0000313" key="5">
    <source>
        <dbReference type="Proteomes" id="UP000619033"/>
    </source>
</evidence>
<evidence type="ECO:0000256" key="2">
    <source>
        <dbReference type="ARBA" id="ARBA00023163"/>
    </source>
</evidence>
<dbReference type="Pfam" id="PF12833">
    <property type="entry name" value="HTH_18"/>
    <property type="match status" value="1"/>
</dbReference>
<dbReference type="Pfam" id="PF01965">
    <property type="entry name" value="DJ-1_PfpI"/>
    <property type="match status" value="1"/>
</dbReference>
<dbReference type="SUPFAM" id="SSF46689">
    <property type="entry name" value="Homeodomain-like"/>
    <property type="match status" value="2"/>
</dbReference>
<comment type="caution">
    <text evidence="4">The sequence shown here is derived from an EMBL/GenBank/DDBJ whole genome shotgun (WGS) entry which is preliminary data.</text>
</comment>
<dbReference type="Proteomes" id="UP000619033">
    <property type="component" value="Unassembled WGS sequence"/>
</dbReference>
<sequence>MLAAENTTPSVLYGLYDVLYSVGAVFADMTEGAPGPESMDVKIVSQDGRPFRCASNVLVEPQAAMSAIEEADAVVVCDMYSPISKAPTGEYPEIAAWLRGMHERGALVASVCAGALVLAEAGLLDGRDAAVHWAYGELFAQNYPLVRVQKNCVLCLAAEADGIVTAGGVTSWQELALYLTATFCGHRQACETAKIHLLAGHEDGQLPFAAMNRRVNTSDLVVSECQLWLAENFTLPNPVQAMAARTGLNGRTLSRRFGAATGRSPIEYVQGLRIEEAKRILENNSTPAEDIGALVGYEDPASFRRIFRREVGLSPAAYRKKFAPLRTFAEGRAWGPDRSSR</sequence>
<keyword evidence="2" id="KW-0804">Transcription</keyword>
<dbReference type="AlphaFoldDB" id="A0A8J7MQQ7"/>
<keyword evidence="1" id="KW-0805">Transcription regulation</keyword>
<dbReference type="PANTHER" id="PTHR43130">
    <property type="entry name" value="ARAC-FAMILY TRANSCRIPTIONAL REGULATOR"/>
    <property type="match status" value="1"/>
</dbReference>
<dbReference type="SUPFAM" id="SSF52317">
    <property type="entry name" value="Class I glutamine amidotransferase-like"/>
    <property type="match status" value="1"/>
</dbReference>
<keyword evidence="5" id="KW-1185">Reference proteome</keyword>
<protein>
    <submittedName>
        <fullName evidence="4">Helix-turn-helix domain-containing protein</fullName>
    </submittedName>
</protein>
<dbReference type="SMART" id="SM00342">
    <property type="entry name" value="HTH_ARAC"/>
    <property type="match status" value="1"/>
</dbReference>
<reference evidence="4" key="1">
    <citation type="submission" date="2021-01" db="EMBL/GenBank/DDBJ databases">
        <title>Genome seq and assembly of Tabrizicola sp. KVB23.</title>
        <authorList>
            <person name="Chhetri G."/>
        </authorList>
    </citation>
    <scope>NUCLEOTIDE SEQUENCE</scope>
    <source>
        <strain evidence="4">KVB23</strain>
    </source>
</reference>
<dbReference type="GO" id="GO:0043565">
    <property type="term" value="F:sequence-specific DNA binding"/>
    <property type="evidence" value="ECO:0007669"/>
    <property type="project" value="InterPro"/>
</dbReference>